<organism evidence="2 3">
    <name type="scientific">Aureibaculum flavum</name>
    <dbReference type="NCBI Taxonomy" id="2795986"/>
    <lineage>
        <taxon>Bacteria</taxon>
        <taxon>Pseudomonadati</taxon>
        <taxon>Bacteroidota</taxon>
        <taxon>Flavobacteriia</taxon>
        <taxon>Flavobacteriales</taxon>
        <taxon>Flavobacteriaceae</taxon>
        <taxon>Aureibaculum</taxon>
    </lineage>
</organism>
<dbReference type="EMBL" id="JAEHFJ010000001">
    <property type="protein sequence ID" value="MBJ2173063.1"/>
    <property type="molecule type" value="Genomic_DNA"/>
</dbReference>
<keyword evidence="3" id="KW-1185">Reference proteome</keyword>
<keyword evidence="1" id="KW-0472">Membrane</keyword>
<feature type="transmembrane region" description="Helical" evidence="1">
    <location>
        <begin position="16"/>
        <end position="36"/>
    </location>
</feature>
<name>A0ABS0WM60_9FLAO</name>
<sequence length="81" mass="9665">MKKLKSEFTINEIGKLQFYSGILVGIGYSIILNYLFRFTLKVANFGVFINEWKWDYEINTYYYYLIGFTSVGFAFCYTIYI</sequence>
<gene>
    <name evidence="2" type="ORF">JBL43_02360</name>
</gene>
<evidence type="ECO:0000313" key="2">
    <source>
        <dbReference type="EMBL" id="MBJ2173063.1"/>
    </source>
</evidence>
<reference evidence="2 3" key="1">
    <citation type="submission" date="2020-12" db="EMBL/GenBank/DDBJ databases">
        <title>Aureibaculum luteum sp. nov. and Aureibaculum flavum sp. nov., novel members of the family Flavobacteriaceae isolated from Antarctic intertidal sediments.</title>
        <authorList>
            <person name="He X."/>
            <person name="Zhang X."/>
        </authorList>
    </citation>
    <scope>NUCLEOTIDE SEQUENCE [LARGE SCALE GENOMIC DNA]</scope>
    <source>
        <strain evidence="2 3">A20</strain>
    </source>
</reference>
<protein>
    <submittedName>
        <fullName evidence="2">Uncharacterized protein</fullName>
    </submittedName>
</protein>
<proteinExistence type="predicted"/>
<evidence type="ECO:0000313" key="3">
    <source>
        <dbReference type="Proteomes" id="UP000623301"/>
    </source>
</evidence>
<keyword evidence="1" id="KW-1133">Transmembrane helix</keyword>
<keyword evidence="1" id="KW-0812">Transmembrane</keyword>
<dbReference type="RefSeq" id="WP_198839869.1">
    <property type="nucleotide sequence ID" value="NZ_JAEHFJ010000001.1"/>
</dbReference>
<dbReference type="Proteomes" id="UP000623301">
    <property type="component" value="Unassembled WGS sequence"/>
</dbReference>
<accession>A0ABS0WM60</accession>
<evidence type="ECO:0000256" key="1">
    <source>
        <dbReference type="SAM" id="Phobius"/>
    </source>
</evidence>
<feature type="transmembrane region" description="Helical" evidence="1">
    <location>
        <begin position="61"/>
        <end position="80"/>
    </location>
</feature>
<comment type="caution">
    <text evidence="2">The sequence shown here is derived from an EMBL/GenBank/DDBJ whole genome shotgun (WGS) entry which is preliminary data.</text>
</comment>